<dbReference type="InterPro" id="IPR001876">
    <property type="entry name" value="Znf_RanBP2"/>
</dbReference>
<dbReference type="KEGG" id="lak:106160366"/>
<keyword evidence="7" id="KW-1185">Reference proteome</keyword>
<evidence type="ECO:0000259" key="6">
    <source>
        <dbReference type="PROSITE" id="PS50199"/>
    </source>
</evidence>
<keyword evidence="2 4" id="KW-0863">Zinc-finger</keyword>
<dbReference type="GeneID" id="106160366"/>
<dbReference type="SUPFAM" id="SSF90209">
    <property type="entry name" value="Ran binding protein zinc finger-like"/>
    <property type="match status" value="1"/>
</dbReference>
<dbReference type="Gene3D" id="1.20.58.2190">
    <property type="match status" value="1"/>
</dbReference>
<feature type="region of interest" description="Disordered" evidence="5">
    <location>
        <begin position="421"/>
        <end position="449"/>
    </location>
</feature>
<evidence type="ECO:0000256" key="3">
    <source>
        <dbReference type="ARBA" id="ARBA00022833"/>
    </source>
</evidence>
<dbReference type="InterPro" id="IPR036339">
    <property type="entry name" value="PUB-like_dom_sf"/>
</dbReference>
<dbReference type="PROSITE" id="PS50199">
    <property type="entry name" value="ZF_RANBP2_2"/>
    <property type="match status" value="1"/>
</dbReference>
<organism evidence="7 8">
    <name type="scientific">Lingula anatina</name>
    <name type="common">Brachiopod</name>
    <name type="synonym">Lingula unguis</name>
    <dbReference type="NCBI Taxonomy" id="7574"/>
    <lineage>
        <taxon>Eukaryota</taxon>
        <taxon>Metazoa</taxon>
        <taxon>Spiralia</taxon>
        <taxon>Lophotrochozoa</taxon>
        <taxon>Brachiopoda</taxon>
        <taxon>Linguliformea</taxon>
        <taxon>Lingulata</taxon>
        <taxon>Lingulida</taxon>
        <taxon>Linguloidea</taxon>
        <taxon>Lingulidae</taxon>
        <taxon>Lingula</taxon>
    </lineage>
</organism>
<dbReference type="PANTHER" id="PTHR15326">
    <property type="entry name" value="SPERMATOGENESIS-ASSOCIATED PROTEIN 2/TAMOZHENNIC"/>
    <property type="match status" value="1"/>
</dbReference>
<dbReference type="InterPro" id="IPR036443">
    <property type="entry name" value="Znf_RanBP2_sf"/>
</dbReference>
<dbReference type="OrthoDB" id="9989817at2759"/>
<dbReference type="GO" id="GO:0005737">
    <property type="term" value="C:cytoplasm"/>
    <property type="evidence" value="ECO:0007669"/>
    <property type="project" value="TreeGrafter"/>
</dbReference>
<dbReference type="InParanoid" id="A0A1S3I2A6"/>
<dbReference type="PANTHER" id="PTHR15326:SF2">
    <property type="entry name" value="PROTEIN TAMOZHENNIC"/>
    <property type="match status" value="1"/>
</dbReference>
<sequence length="631" mass="70791">MSAREDLQKSLQEELVDRSQEEKLQNYPRMKEMTRYFLHRAQHDFKFIHHCVKLLLEAYIHTQGEEDCKSGSHAFFAFHVFFLNLYDFPYKKEHKTIKRYNGFFQAKIMNELKEAERLLELLGYKSTNTYCWVLQGKLNRKILAELACDCYIAHVECLIIQNIYENVRGMNYSVIHVWQCRTEFEGSEEECIEWIRLNVNRPKNKTIAHVASGHSKPAVATESVGDNLMNTRFVVGLTQSQSQKKHMVDSAYMSKSHRSFPGGISTVPLDTEIPDDAIYATDGGRHDSGNESEHDMYSEATQDEFIQQSLQLLKEDRPSSTGALAEFSSPAEGGEWDFVYNKLRDTEGDQYFEGERGDILKKINVGVQQQQKSTRPELNDKDRLHLGATRYSEAARRPTALPRSRALVTCGEQAHRSFANTFSKPPNTVSVDGPASPTSPSGVKHLPGTAEVAYPPSYYKEPACRDGHLDAREKPDGISVQNLHQDDIGGKFGFSGSSQPQYFKQADTISATDRVAPLRVSLPYQVGPSNQVSPSRVQVVKPLAPREPKSLNSPLVNKGNVDVQMWKCEACTYVNLSDSPICEMCDRSRTPKVKTMTIGGPDCPQCTLVNEPGSLSCAACGYGLAGAPTYI</sequence>
<accession>A0A1S3I2A6</accession>
<dbReference type="Pfam" id="PF21388">
    <property type="entry name" value="SPATA2_PUB-like"/>
    <property type="match status" value="1"/>
</dbReference>
<dbReference type="PROSITE" id="PS01358">
    <property type="entry name" value="ZF_RANBP2_1"/>
    <property type="match status" value="1"/>
</dbReference>
<dbReference type="SUPFAM" id="SSF143503">
    <property type="entry name" value="PUG domain-like"/>
    <property type="match status" value="1"/>
</dbReference>
<dbReference type="GO" id="GO:0008270">
    <property type="term" value="F:zinc ion binding"/>
    <property type="evidence" value="ECO:0007669"/>
    <property type="project" value="UniProtKB-KW"/>
</dbReference>
<dbReference type="Pfam" id="PF00641">
    <property type="entry name" value="Zn_ribbon_RanBP"/>
    <property type="match status" value="1"/>
</dbReference>
<gene>
    <name evidence="8" type="primary">LOC106160366</name>
</gene>
<evidence type="ECO:0000256" key="2">
    <source>
        <dbReference type="ARBA" id="ARBA00022771"/>
    </source>
</evidence>
<reference evidence="8" key="1">
    <citation type="submission" date="2025-08" db="UniProtKB">
        <authorList>
            <consortium name="RefSeq"/>
        </authorList>
    </citation>
    <scope>IDENTIFICATION</scope>
    <source>
        <tissue evidence="8">Gonads</tissue>
    </source>
</reference>
<evidence type="ECO:0000313" key="8">
    <source>
        <dbReference type="RefSeq" id="XP_013392402.1"/>
    </source>
</evidence>
<feature type="domain" description="RanBP2-type" evidence="6">
    <location>
        <begin position="557"/>
        <end position="591"/>
    </location>
</feature>
<dbReference type="Proteomes" id="UP000085678">
    <property type="component" value="Unplaced"/>
</dbReference>
<evidence type="ECO:0000256" key="1">
    <source>
        <dbReference type="ARBA" id="ARBA00022723"/>
    </source>
</evidence>
<evidence type="ECO:0000256" key="4">
    <source>
        <dbReference type="PROSITE-ProRule" id="PRU00322"/>
    </source>
</evidence>
<protein>
    <submittedName>
        <fullName evidence="8">Uncharacterized protein LOC106160366</fullName>
    </submittedName>
</protein>
<evidence type="ECO:0000256" key="5">
    <source>
        <dbReference type="SAM" id="MobiDB-lite"/>
    </source>
</evidence>
<dbReference type="Gene3D" id="2.30.30.380">
    <property type="entry name" value="Zn-finger domain of Sec23/24"/>
    <property type="match status" value="1"/>
</dbReference>
<name>A0A1S3I2A6_LINAN</name>
<dbReference type="SMART" id="SM00547">
    <property type="entry name" value="ZnF_RBZ"/>
    <property type="match status" value="2"/>
</dbReference>
<proteinExistence type="predicted"/>
<dbReference type="AlphaFoldDB" id="A0A1S3I2A6"/>
<dbReference type="InterPro" id="IPR048839">
    <property type="entry name" value="SPATA2_PUB-like"/>
</dbReference>
<evidence type="ECO:0000313" key="7">
    <source>
        <dbReference type="Proteomes" id="UP000085678"/>
    </source>
</evidence>
<keyword evidence="3" id="KW-0862">Zinc</keyword>
<keyword evidence="1" id="KW-0479">Metal-binding</keyword>
<dbReference type="RefSeq" id="XP_013392402.1">
    <property type="nucleotide sequence ID" value="XM_013536948.1"/>
</dbReference>
<feature type="compositionally biased region" description="Polar residues" evidence="5">
    <location>
        <begin position="421"/>
        <end position="441"/>
    </location>
</feature>
<dbReference type="OMA" id="KHEVEAN"/>